<gene>
    <name evidence="1" type="primary">Acey_s0008.g134</name>
    <name evidence="1" type="ORF">Y032_0008g134</name>
</gene>
<dbReference type="EMBL" id="JARK01001344">
    <property type="protein sequence ID" value="EYC27697.1"/>
    <property type="molecule type" value="Genomic_DNA"/>
</dbReference>
<sequence length="75" mass="9183">MQTLTLKSYKFVHNIISLLLRMCRTEFSSVLVLWKNELLKIHKVWVQFMAHIRNNNWKTKMWIAEEMSTFDSIYF</sequence>
<dbReference type="Proteomes" id="UP000024635">
    <property type="component" value="Unassembled WGS sequence"/>
</dbReference>
<name>A0A016VL02_9BILA</name>
<evidence type="ECO:0000313" key="2">
    <source>
        <dbReference type="Proteomes" id="UP000024635"/>
    </source>
</evidence>
<dbReference type="AlphaFoldDB" id="A0A016VL02"/>
<accession>A0A016VL02</accession>
<reference evidence="2" key="1">
    <citation type="journal article" date="2015" name="Nat. Genet.">
        <title>The genome and transcriptome of the zoonotic hookworm Ancylostoma ceylanicum identify infection-specific gene families.</title>
        <authorList>
            <person name="Schwarz E.M."/>
            <person name="Hu Y."/>
            <person name="Antoshechkin I."/>
            <person name="Miller M.M."/>
            <person name="Sternberg P.W."/>
            <person name="Aroian R.V."/>
        </authorList>
    </citation>
    <scope>NUCLEOTIDE SEQUENCE</scope>
    <source>
        <strain evidence="2">HY135</strain>
    </source>
</reference>
<protein>
    <submittedName>
        <fullName evidence="1">Uncharacterized protein</fullName>
    </submittedName>
</protein>
<keyword evidence="2" id="KW-1185">Reference proteome</keyword>
<evidence type="ECO:0000313" key="1">
    <source>
        <dbReference type="EMBL" id="EYC27697.1"/>
    </source>
</evidence>
<comment type="caution">
    <text evidence="1">The sequence shown here is derived from an EMBL/GenBank/DDBJ whole genome shotgun (WGS) entry which is preliminary data.</text>
</comment>
<proteinExistence type="predicted"/>
<organism evidence="1 2">
    <name type="scientific">Ancylostoma ceylanicum</name>
    <dbReference type="NCBI Taxonomy" id="53326"/>
    <lineage>
        <taxon>Eukaryota</taxon>
        <taxon>Metazoa</taxon>
        <taxon>Ecdysozoa</taxon>
        <taxon>Nematoda</taxon>
        <taxon>Chromadorea</taxon>
        <taxon>Rhabditida</taxon>
        <taxon>Rhabditina</taxon>
        <taxon>Rhabditomorpha</taxon>
        <taxon>Strongyloidea</taxon>
        <taxon>Ancylostomatidae</taxon>
        <taxon>Ancylostomatinae</taxon>
        <taxon>Ancylostoma</taxon>
    </lineage>
</organism>